<dbReference type="HOGENOM" id="CLU_074043_0_0_7"/>
<accession>W4MFT4</accession>
<feature type="domain" description="ParB-like N-terminal" evidence="1">
    <location>
        <begin position="11"/>
        <end position="99"/>
    </location>
</feature>
<protein>
    <recommendedName>
        <fullName evidence="1">ParB-like N-terminal domain-containing protein</fullName>
    </recommendedName>
</protein>
<evidence type="ECO:0000313" key="3">
    <source>
        <dbReference type="Proteomes" id="UP000019140"/>
    </source>
</evidence>
<dbReference type="Gene3D" id="3.90.1530.30">
    <property type="match status" value="1"/>
</dbReference>
<dbReference type="InterPro" id="IPR003115">
    <property type="entry name" value="ParB_N"/>
</dbReference>
<dbReference type="Gene3D" id="1.10.10.2830">
    <property type="match status" value="1"/>
</dbReference>
<dbReference type="SUPFAM" id="SSF110849">
    <property type="entry name" value="ParB/Sulfiredoxin"/>
    <property type="match status" value="1"/>
</dbReference>
<dbReference type="AlphaFoldDB" id="W4MFT4"/>
<dbReference type="PANTHER" id="PTHR33375">
    <property type="entry name" value="CHROMOSOME-PARTITIONING PROTEIN PARB-RELATED"/>
    <property type="match status" value="1"/>
</dbReference>
<evidence type="ECO:0000259" key="1">
    <source>
        <dbReference type="SMART" id="SM00470"/>
    </source>
</evidence>
<dbReference type="InterPro" id="IPR036086">
    <property type="entry name" value="ParB/Sulfiredoxin_sf"/>
</dbReference>
<dbReference type="PANTHER" id="PTHR33375:SF1">
    <property type="entry name" value="CHROMOSOME-PARTITIONING PROTEIN PARB-RELATED"/>
    <property type="match status" value="1"/>
</dbReference>
<sequence>MAPAFRDVDLAEIDADDLTCVVTYRPQIAALQRSIASAGVLTPLHLRALEGREQLQLVSGWKRLLACQQTRHRIVPALVYDAGELSDEAALLLAVHENLGCRSLNAVEKGRVLQRLRERFHYATDELVKTWCPRLEIAPRLDALEAHCTLTTLDEALQDSVIANILPLETALWIGQQGEADREVLLSLFTEFKLGQNRIREFVTLIDEICLRDGCRVVQIWEALELADILNDSELTGPQRVEQLRRQLRTRRYPMFRAHEEQFEAARRQLRLPSQISLQPPPYFDGSQYQVTFRFGSREELQAYAQKLLDSASTDALEMLLRLL</sequence>
<proteinExistence type="predicted"/>
<reference evidence="2 3" key="1">
    <citation type="journal article" date="2014" name="Nature">
        <title>An environmental bacterial taxon with a large and distinct metabolic repertoire.</title>
        <authorList>
            <person name="Wilson M.C."/>
            <person name="Mori T."/>
            <person name="Ruckert C."/>
            <person name="Uria A.R."/>
            <person name="Helf M.J."/>
            <person name="Takada K."/>
            <person name="Gernert C."/>
            <person name="Steffens U.A."/>
            <person name="Heycke N."/>
            <person name="Schmitt S."/>
            <person name="Rinke C."/>
            <person name="Helfrich E.J."/>
            <person name="Brachmann A.O."/>
            <person name="Gurgui C."/>
            <person name="Wakimoto T."/>
            <person name="Kracht M."/>
            <person name="Crusemann M."/>
            <person name="Hentschel U."/>
            <person name="Abe I."/>
            <person name="Matsunaga S."/>
            <person name="Kalinowski J."/>
            <person name="Takeyama H."/>
            <person name="Piel J."/>
        </authorList>
    </citation>
    <scope>NUCLEOTIDE SEQUENCE [LARGE SCALE GENOMIC DNA]</scope>
    <source>
        <strain evidence="3">TSY2</strain>
    </source>
</reference>
<gene>
    <name evidence="2" type="ORF">ETSY2_00945</name>
</gene>
<dbReference type="SMART" id="SM00470">
    <property type="entry name" value="ParB"/>
    <property type="match status" value="1"/>
</dbReference>
<keyword evidence="3" id="KW-1185">Reference proteome</keyword>
<dbReference type="EMBL" id="AZHX01000035">
    <property type="protein sequence ID" value="ETX09189.1"/>
    <property type="molecule type" value="Genomic_DNA"/>
</dbReference>
<dbReference type="GO" id="GO:0007059">
    <property type="term" value="P:chromosome segregation"/>
    <property type="evidence" value="ECO:0007669"/>
    <property type="project" value="TreeGrafter"/>
</dbReference>
<dbReference type="GO" id="GO:0005694">
    <property type="term" value="C:chromosome"/>
    <property type="evidence" value="ECO:0007669"/>
    <property type="project" value="TreeGrafter"/>
</dbReference>
<dbReference type="InterPro" id="IPR050336">
    <property type="entry name" value="Chromosome_partition/occlusion"/>
</dbReference>
<dbReference type="SUPFAM" id="SSF109709">
    <property type="entry name" value="KorB DNA-binding domain-like"/>
    <property type="match status" value="1"/>
</dbReference>
<dbReference type="Pfam" id="PF02195">
    <property type="entry name" value="ParB_N"/>
    <property type="match status" value="1"/>
</dbReference>
<evidence type="ECO:0000313" key="2">
    <source>
        <dbReference type="EMBL" id="ETX09189.1"/>
    </source>
</evidence>
<name>W4MFT4_9BACT</name>
<comment type="caution">
    <text evidence="2">The sequence shown here is derived from an EMBL/GenBank/DDBJ whole genome shotgun (WGS) entry which is preliminary data.</text>
</comment>
<organism evidence="2 3">
    <name type="scientific">Candidatus Entotheonella gemina</name>
    <dbReference type="NCBI Taxonomy" id="1429439"/>
    <lineage>
        <taxon>Bacteria</taxon>
        <taxon>Pseudomonadati</taxon>
        <taxon>Nitrospinota/Tectimicrobiota group</taxon>
        <taxon>Candidatus Tectimicrobiota</taxon>
        <taxon>Candidatus Entotheonellia</taxon>
        <taxon>Candidatus Entotheonellales</taxon>
        <taxon>Candidatus Entotheonellaceae</taxon>
        <taxon>Candidatus Entotheonella</taxon>
    </lineage>
</organism>
<dbReference type="Proteomes" id="UP000019140">
    <property type="component" value="Unassembled WGS sequence"/>
</dbReference>